<organism evidence="10 11">
    <name type="scientific">Branchiostoma lanceolatum</name>
    <name type="common">Common lancelet</name>
    <name type="synonym">Amphioxus lanceolatum</name>
    <dbReference type="NCBI Taxonomy" id="7740"/>
    <lineage>
        <taxon>Eukaryota</taxon>
        <taxon>Metazoa</taxon>
        <taxon>Chordata</taxon>
        <taxon>Cephalochordata</taxon>
        <taxon>Leptocardii</taxon>
        <taxon>Amphioxiformes</taxon>
        <taxon>Branchiostomatidae</taxon>
        <taxon>Branchiostoma</taxon>
    </lineage>
</organism>
<dbReference type="GO" id="GO:0046872">
    <property type="term" value="F:metal ion binding"/>
    <property type="evidence" value="ECO:0007669"/>
    <property type="project" value="UniProtKB-KW"/>
</dbReference>
<dbReference type="GO" id="GO:0004064">
    <property type="term" value="F:arylesterase activity"/>
    <property type="evidence" value="ECO:0007669"/>
    <property type="project" value="UniProtKB-UniRule"/>
</dbReference>
<keyword evidence="5 9" id="KW-0325">Glycoprotein</keyword>
<evidence type="ECO:0000256" key="6">
    <source>
        <dbReference type="PIRSR" id="PIRSR602640-1"/>
    </source>
</evidence>
<dbReference type="Gene3D" id="2.120.10.30">
    <property type="entry name" value="TolB, C-terminal domain"/>
    <property type="match status" value="1"/>
</dbReference>
<name>A0A8J9ZDI6_BRALA</name>
<evidence type="ECO:0000256" key="8">
    <source>
        <dbReference type="PIRSR" id="PIRSR602640-3"/>
    </source>
</evidence>
<keyword evidence="3 9" id="KW-0378">Hydrolase</keyword>
<keyword evidence="11" id="KW-1185">Reference proteome</keyword>
<dbReference type="OrthoDB" id="423498at2759"/>
<evidence type="ECO:0000313" key="11">
    <source>
        <dbReference type="Proteomes" id="UP000838412"/>
    </source>
</evidence>
<sequence>MAVKILVPLVAVIVYFVFRPRLQFGDQKMTVYNHVPGACHAVEGVVHGSEDIVRTRDGLAFISTGVRPAPVITPDPWFLQGVGKILLFDFMNPGDGVREVRIEPEEKSEGLEPHGLSLYENQESGEIRLFVVNHHKDGDRIEIFRYSKSSATLRLVKSVQHPLLYNVNDVVAMGTDSFYATNDMYSVMPWAKRLERFLSPSWSNVVYFNGSDAFVAAEGFSLANGINAPSSGNPMYVCDTGRQAVQVYRRRDDDSLQLEREIHLATVVDNVDVCPDTGDLWVGAHEGFARHMEDRRNPSSSQVGDVGRKEIRKSEEGGWGRWRKLVLRIRLPAGASPEVTSLYANDGRQLNGSSVAVVYNRRMLIGTVHDTLLYCDVTVPL</sequence>
<comment type="cofactor">
    <cofactor evidence="7 9">
        <name>Ca(2+)</name>
        <dbReference type="ChEBI" id="CHEBI:29108"/>
    </cofactor>
    <text evidence="7 9">Binds 2 calcium ions per subunit.</text>
</comment>
<dbReference type="Pfam" id="PF01731">
    <property type="entry name" value="Arylesterase"/>
    <property type="match status" value="1"/>
</dbReference>
<dbReference type="EC" id="3.1.1.2" evidence="9"/>
<evidence type="ECO:0000313" key="10">
    <source>
        <dbReference type="EMBL" id="CAH1252601.1"/>
    </source>
</evidence>
<keyword evidence="7 9" id="KW-0106">Calcium</keyword>
<dbReference type="AlphaFoldDB" id="A0A8J9ZDI6"/>
<evidence type="ECO:0000256" key="1">
    <source>
        <dbReference type="ARBA" id="ARBA00000368"/>
    </source>
</evidence>
<evidence type="ECO:0000256" key="5">
    <source>
        <dbReference type="ARBA" id="ARBA00023180"/>
    </source>
</evidence>
<gene>
    <name evidence="10" type="primary">PON1</name>
    <name evidence="10" type="ORF">BLAG_LOCUS12637</name>
</gene>
<evidence type="ECO:0000256" key="3">
    <source>
        <dbReference type="ARBA" id="ARBA00022801"/>
    </source>
</evidence>
<dbReference type="InterPro" id="IPR002640">
    <property type="entry name" value="Arylesterase"/>
</dbReference>
<keyword evidence="7 9" id="KW-0479">Metal-binding</keyword>
<feature type="active site" description="Proton acceptor" evidence="6">
    <location>
        <position position="114"/>
    </location>
</feature>
<evidence type="ECO:0000256" key="4">
    <source>
        <dbReference type="ARBA" id="ARBA00023157"/>
    </source>
</evidence>
<evidence type="ECO:0000256" key="7">
    <source>
        <dbReference type="PIRSR" id="PIRSR602640-2"/>
    </source>
</evidence>
<feature type="binding site" evidence="7">
    <location>
        <position position="168"/>
    </location>
    <ligand>
        <name>Ca(2+)</name>
        <dbReference type="ChEBI" id="CHEBI:29108"/>
        <label>1</label>
        <note>catalytic</note>
    </ligand>
</feature>
<dbReference type="Proteomes" id="UP000838412">
    <property type="component" value="Chromosome 2"/>
</dbReference>
<protein>
    <recommendedName>
        <fullName evidence="9">Paraoxonase</fullName>
        <ecNumber evidence="9">3.1.1.2</ecNumber>
    </recommendedName>
</protein>
<dbReference type="PRINTS" id="PR01785">
    <property type="entry name" value="PARAOXONASE"/>
</dbReference>
<feature type="binding site" evidence="7">
    <location>
        <position position="50"/>
    </location>
    <ligand>
        <name>Ca(2+)</name>
        <dbReference type="ChEBI" id="CHEBI:29108"/>
        <label>1</label>
        <note>catalytic</note>
    </ligand>
</feature>
<feature type="disulfide bond" description="In form B" evidence="8">
    <location>
        <begin position="39"/>
        <end position="375"/>
    </location>
</feature>
<dbReference type="PANTHER" id="PTHR11799">
    <property type="entry name" value="PARAOXONASE"/>
    <property type="match status" value="1"/>
</dbReference>
<feature type="binding site" evidence="7">
    <location>
        <position position="269"/>
    </location>
    <ligand>
        <name>Ca(2+)</name>
        <dbReference type="ChEBI" id="CHEBI:29108"/>
        <label>1</label>
        <note>catalytic</note>
    </ligand>
</feature>
<evidence type="ECO:0000256" key="2">
    <source>
        <dbReference type="ARBA" id="ARBA00008595"/>
    </source>
</evidence>
<dbReference type="InterPro" id="IPR051288">
    <property type="entry name" value="Serum_paraoxonase/arylesterase"/>
</dbReference>
<accession>A0A8J9ZDI6</accession>
<comment type="similarity">
    <text evidence="2 9">Belongs to the paraoxonase family.</text>
</comment>
<feature type="binding site" evidence="7">
    <location>
        <position position="51"/>
    </location>
    <ligand>
        <name>Ca(2+)</name>
        <dbReference type="ChEBI" id="CHEBI:29108"/>
        <label>1</label>
        <note>catalytic</note>
    </ligand>
</feature>
<dbReference type="EMBL" id="OV696687">
    <property type="protein sequence ID" value="CAH1252601.1"/>
    <property type="molecule type" value="Genomic_DNA"/>
</dbReference>
<evidence type="ECO:0000256" key="9">
    <source>
        <dbReference type="RuleBase" id="RU368025"/>
    </source>
</evidence>
<dbReference type="PANTHER" id="PTHR11799:SF12">
    <property type="entry name" value="PARAOXONASE-RELATED"/>
    <property type="match status" value="1"/>
</dbReference>
<reference evidence="10" key="1">
    <citation type="submission" date="2022-01" db="EMBL/GenBank/DDBJ databases">
        <authorList>
            <person name="Braso-Vives M."/>
        </authorList>
    </citation>
    <scope>NUCLEOTIDE SEQUENCE</scope>
</reference>
<feature type="binding site" evidence="7">
    <location>
        <position position="224"/>
    </location>
    <ligand>
        <name>Ca(2+)</name>
        <dbReference type="ChEBI" id="CHEBI:29108"/>
        <label>1</label>
        <note>catalytic</note>
    </ligand>
</feature>
<feature type="binding site" evidence="7">
    <location>
        <position position="116"/>
    </location>
    <ligand>
        <name>Ca(2+)</name>
        <dbReference type="ChEBI" id="CHEBI:29108"/>
        <label>1</label>
        <note>catalytic</note>
    </ligand>
</feature>
<feature type="binding site" evidence="7">
    <location>
        <position position="169"/>
    </location>
    <ligand>
        <name>Ca(2+)</name>
        <dbReference type="ChEBI" id="CHEBI:29108"/>
        <label>2</label>
    </ligand>
</feature>
<keyword evidence="4 8" id="KW-1015">Disulfide bond</keyword>
<proteinExistence type="inferred from homology"/>
<dbReference type="SUPFAM" id="SSF63829">
    <property type="entry name" value="Calcium-dependent phosphotriesterase"/>
    <property type="match status" value="1"/>
</dbReference>
<dbReference type="InterPro" id="IPR011042">
    <property type="entry name" value="6-blade_b-propeller_TolB-like"/>
</dbReference>
<feature type="binding site" evidence="7">
    <location>
        <position position="270"/>
    </location>
    <ligand>
        <name>Ca(2+)</name>
        <dbReference type="ChEBI" id="CHEBI:29108"/>
        <label>1</label>
        <note>catalytic</note>
    </ligand>
</feature>
<comment type="catalytic activity">
    <reaction evidence="1 9">
        <text>a phenyl acetate + H2O = a phenol + acetate + H(+)</text>
        <dbReference type="Rhea" id="RHEA:17309"/>
        <dbReference type="ChEBI" id="CHEBI:15377"/>
        <dbReference type="ChEBI" id="CHEBI:15378"/>
        <dbReference type="ChEBI" id="CHEBI:30089"/>
        <dbReference type="ChEBI" id="CHEBI:33853"/>
        <dbReference type="ChEBI" id="CHEBI:140310"/>
        <dbReference type="EC" id="3.1.1.2"/>
    </reaction>
</comment>